<keyword evidence="6 10" id="KW-1015">Disulfide bond</keyword>
<keyword evidence="3 11" id="KW-0479">Metal-binding</keyword>
<dbReference type="Pfam" id="PF00354">
    <property type="entry name" value="Pentaxin"/>
    <property type="match status" value="1"/>
</dbReference>
<dbReference type="GO" id="GO:0005509">
    <property type="term" value="F:calcium ion binding"/>
    <property type="evidence" value="ECO:0007669"/>
    <property type="project" value="Ensembl"/>
</dbReference>
<dbReference type="eggNOG" id="ENOG502S201">
    <property type="taxonomic scope" value="Eukaryota"/>
</dbReference>
<evidence type="ECO:0000256" key="1">
    <source>
        <dbReference type="ARBA" id="ARBA00004613"/>
    </source>
</evidence>
<evidence type="ECO:0000256" key="2">
    <source>
        <dbReference type="ARBA" id="ARBA00022525"/>
    </source>
</evidence>
<dbReference type="GO" id="GO:0044871">
    <property type="term" value="P:negative regulation by host of viral glycoprotein metabolic process"/>
    <property type="evidence" value="ECO:0007669"/>
    <property type="project" value="Ensembl"/>
</dbReference>
<dbReference type="InParanoid" id="H0WHQ8"/>
<evidence type="ECO:0000256" key="9">
    <source>
        <dbReference type="ARBA" id="ARBA00038645"/>
    </source>
</evidence>
<keyword evidence="2" id="KW-0964">Secreted</keyword>
<evidence type="ECO:0000256" key="6">
    <source>
        <dbReference type="ARBA" id="ARBA00023157"/>
    </source>
</evidence>
<dbReference type="InterPro" id="IPR013320">
    <property type="entry name" value="ConA-like_dom_sf"/>
</dbReference>
<feature type="disulfide bond" evidence="10">
    <location>
        <begin position="55"/>
        <end position="114"/>
    </location>
</feature>
<keyword evidence="4 11" id="KW-0732">Signal</keyword>
<feature type="domain" description="Pentraxin (PTX)" evidence="12">
    <location>
        <begin position="24"/>
        <end position="223"/>
    </location>
</feature>
<dbReference type="PRINTS" id="PR00895">
    <property type="entry name" value="PENTAXIN"/>
</dbReference>
<dbReference type="PANTHER" id="PTHR45869:SF5">
    <property type="entry name" value="SERUM AMYLOID P-COMPONENT"/>
    <property type="match status" value="1"/>
</dbReference>
<proteinExistence type="inferred from homology"/>
<evidence type="ECO:0000313" key="14">
    <source>
        <dbReference type="Proteomes" id="UP000005225"/>
    </source>
</evidence>
<evidence type="ECO:0000256" key="4">
    <source>
        <dbReference type="ARBA" id="ARBA00022729"/>
    </source>
</evidence>
<dbReference type="GeneTree" id="ENSGT01100000263515"/>
<dbReference type="STRING" id="30611.ENSOGAP00000000924"/>
<dbReference type="InterPro" id="IPR001759">
    <property type="entry name" value="PTX_dom"/>
</dbReference>
<dbReference type="PROSITE" id="PS51828">
    <property type="entry name" value="PTX_2"/>
    <property type="match status" value="1"/>
</dbReference>
<comment type="similarity">
    <text evidence="8 11">Belongs to the pentraxin family.</text>
</comment>
<feature type="signal peptide" evidence="11">
    <location>
        <begin position="1"/>
        <end position="19"/>
    </location>
</feature>
<dbReference type="PANTHER" id="PTHR45869">
    <property type="entry name" value="C-REACTIVE PROTEIN-RELATED"/>
    <property type="match status" value="1"/>
</dbReference>
<dbReference type="FunFam" id="2.60.120.200:FF:000070">
    <property type="entry name" value="Serum amyloid P-component"/>
    <property type="match status" value="1"/>
</dbReference>
<evidence type="ECO:0000256" key="8">
    <source>
        <dbReference type="ARBA" id="ARBA00038102"/>
    </source>
</evidence>
<dbReference type="FunCoup" id="H0WHQ8">
    <property type="interactions" value="97"/>
</dbReference>
<evidence type="ECO:0000256" key="3">
    <source>
        <dbReference type="ARBA" id="ARBA00022723"/>
    </source>
</evidence>
<accession>H0WHQ8</accession>
<dbReference type="Ensembl" id="ENSOGAT00000001035.2">
    <property type="protein sequence ID" value="ENSOGAP00000000924.2"/>
    <property type="gene ID" value="ENSOGAG00000001034.2"/>
</dbReference>
<reference evidence="14" key="1">
    <citation type="submission" date="2011-03" db="EMBL/GenBank/DDBJ databases">
        <title>Version 3 of the genome sequence of Otolemur garnettii (Bushbaby).</title>
        <authorList>
            <consortium name="The Broad Institute Genome Sequencing Platform"/>
            <person name="Di Palma F."/>
            <person name="Johnson J."/>
            <person name="Lander E.S."/>
            <person name="Lindblad-Toh K."/>
            <person name="Jaffe D.B."/>
            <person name="Gnerre S."/>
            <person name="MacCallum I."/>
            <person name="Przybylski D."/>
            <person name="Ribeiro F.J."/>
            <person name="Burton J.N."/>
            <person name="Walker B.J."/>
            <person name="Sharpe T."/>
            <person name="Hall G."/>
        </authorList>
    </citation>
    <scope>NUCLEOTIDE SEQUENCE [LARGE SCALE GENOMIC DNA]</scope>
</reference>
<evidence type="ECO:0000256" key="10">
    <source>
        <dbReference type="PROSITE-ProRule" id="PRU01172"/>
    </source>
</evidence>
<reference evidence="13" key="2">
    <citation type="submission" date="2025-08" db="UniProtKB">
        <authorList>
            <consortium name="Ensembl"/>
        </authorList>
    </citation>
    <scope>IDENTIFICATION</scope>
</reference>
<dbReference type="GO" id="GO:0042802">
    <property type="term" value="F:identical protein binding"/>
    <property type="evidence" value="ECO:0007669"/>
    <property type="project" value="Ensembl"/>
</dbReference>
<name>H0WHQ8_OTOGA</name>
<evidence type="ECO:0000256" key="5">
    <source>
        <dbReference type="ARBA" id="ARBA00022837"/>
    </source>
</evidence>
<organism evidence="13 14">
    <name type="scientific">Otolemur garnettii</name>
    <name type="common">Small-eared galago</name>
    <name type="synonym">Garnett's greater bushbaby</name>
    <dbReference type="NCBI Taxonomy" id="30611"/>
    <lineage>
        <taxon>Eukaryota</taxon>
        <taxon>Metazoa</taxon>
        <taxon>Chordata</taxon>
        <taxon>Craniata</taxon>
        <taxon>Vertebrata</taxon>
        <taxon>Euteleostomi</taxon>
        <taxon>Mammalia</taxon>
        <taxon>Eutheria</taxon>
        <taxon>Euarchontoglires</taxon>
        <taxon>Primates</taxon>
        <taxon>Strepsirrhini</taxon>
        <taxon>Lorisiformes</taxon>
        <taxon>Galagidae</taxon>
        <taxon>Otolemur</taxon>
    </lineage>
</organism>
<evidence type="ECO:0000259" key="12">
    <source>
        <dbReference type="PROSITE" id="PS51828"/>
    </source>
</evidence>
<dbReference type="SUPFAM" id="SSF49899">
    <property type="entry name" value="Concanavalin A-like lectins/glucanases"/>
    <property type="match status" value="1"/>
</dbReference>
<comment type="subunit">
    <text evidence="11">Homopentamer. Pentaxin (or pentraxin) have a discoid arrangement of 5 non-covalently bound subunits.</text>
</comment>
<comment type="subunit">
    <text evidence="9">Homopentamer. Pentraxin (or pentaxin) have a discoid arrangement of 5 non-covalently bound subunits.</text>
</comment>
<dbReference type="GO" id="GO:0005615">
    <property type="term" value="C:extracellular space"/>
    <property type="evidence" value="ECO:0007669"/>
    <property type="project" value="Ensembl"/>
</dbReference>
<evidence type="ECO:0000313" key="13">
    <source>
        <dbReference type="Ensembl" id="ENSOGAP00000000924.2"/>
    </source>
</evidence>
<dbReference type="EMBL" id="AAQR03118761">
    <property type="status" value="NOT_ANNOTATED_CDS"/>
    <property type="molecule type" value="Genomic_DNA"/>
</dbReference>
<comment type="subcellular location">
    <subcellularLocation>
        <location evidence="1 11">Secreted</location>
    </subcellularLocation>
</comment>
<dbReference type="GO" id="GO:0045656">
    <property type="term" value="P:negative regulation of monocyte differentiation"/>
    <property type="evidence" value="ECO:0007669"/>
    <property type="project" value="Ensembl"/>
</dbReference>
<dbReference type="InterPro" id="IPR030476">
    <property type="entry name" value="Pentaxin_CS"/>
</dbReference>
<protein>
    <recommendedName>
        <fullName evidence="11">Pentraxin family member</fullName>
    </recommendedName>
</protein>
<reference evidence="13" key="3">
    <citation type="submission" date="2025-09" db="UniProtKB">
        <authorList>
            <consortium name="Ensembl"/>
        </authorList>
    </citation>
    <scope>IDENTIFICATION</scope>
</reference>
<keyword evidence="5 11" id="KW-0106">Calcium</keyword>
<evidence type="ECO:0000256" key="7">
    <source>
        <dbReference type="ARBA" id="ARBA00023180"/>
    </source>
</evidence>
<keyword evidence="14" id="KW-1185">Reference proteome</keyword>
<dbReference type="GO" id="GO:0046597">
    <property type="term" value="P:host-mediated suppression of symbiont invasion"/>
    <property type="evidence" value="ECO:0007669"/>
    <property type="project" value="Ensembl"/>
</dbReference>
<dbReference type="OMA" id="NPNILDW"/>
<evidence type="ECO:0000256" key="11">
    <source>
        <dbReference type="RuleBase" id="RU362112"/>
    </source>
</evidence>
<dbReference type="AlphaFoldDB" id="H0WHQ8"/>
<dbReference type="Proteomes" id="UP000005225">
    <property type="component" value="Unassembled WGS sequence"/>
</dbReference>
<dbReference type="SMART" id="SM00159">
    <property type="entry name" value="PTX"/>
    <property type="match status" value="1"/>
</dbReference>
<dbReference type="HOGENOM" id="CLU_032051_2_0_1"/>
<dbReference type="GO" id="GO:0046790">
    <property type="term" value="F:virion binding"/>
    <property type="evidence" value="ECO:0007669"/>
    <property type="project" value="Ensembl"/>
</dbReference>
<keyword evidence="7" id="KW-0325">Glycoprotein</keyword>
<dbReference type="CDD" id="cd00152">
    <property type="entry name" value="PTX"/>
    <property type="match status" value="1"/>
</dbReference>
<dbReference type="GO" id="GO:0001849">
    <property type="term" value="F:complement component C1q complex binding"/>
    <property type="evidence" value="ECO:0007669"/>
    <property type="project" value="Ensembl"/>
</dbReference>
<dbReference type="InterPro" id="IPR051005">
    <property type="entry name" value="Pentraxin_domain"/>
</dbReference>
<dbReference type="Gene3D" id="2.60.120.200">
    <property type="match status" value="1"/>
</dbReference>
<dbReference type="GO" id="GO:0002526">
    <property type="term" value="P:acute inflammatory response"/>
    <property type="evidence" value="ECO:0007669"/>
    <property type="project" value="UniProtKB-ARBA"/>
</dbReference>
<feature type="chain" id="PRO_5005133448" description="Pentraxin family member" evidence="11">
    <location>
        <begin position="20"/>
        <end position="231"/>
    </location>
</feature>
<sequence length="231" mass="25957">MNQLLLWVSVLTSLLEAFAATDLSGKVFVFPKESSTNHVSLITKLEKPLQNFTLCFRAFSDLSRGYSLFSYNTQGKDNELLIYKERIGEYSLYIGRSSVMWKVIEEFPEPVHICVSWESASGIAEFWVNGRPLVKKGLKQGYSIGAHPKIVLGQEQDNYGAGFDKSQSFVGEIGDLYMWDSVLSPVEIMVTYQGSPNNSNILNWQALNHEIKGYVIVKPLVVALSSLNFLQ</sequence>
<dbReference type="PROSITE" id="PS00289">
    <property type="entry name" value="PTX_1"/>
    <property type="match status" value="1"/>
</dbReference>
<comment type="cofactor">
    <cofactor evidence="11">
        <name>Ca(2+)</name>
        <dbReference type="ChEBI" id="CHEBI:29108"/>
    </cofactor>
    <text evidence="11">Binds 2 calcium ions per subunit.</text>
</comment>